<protein>
    <submittedName>
        <fullName evidence="2">Uncharacterized protein</fullName>
    </submittedName>
</protein>
<dbReference type="GeneID" id="18921977"/>
<name>F4RBH8_MELLP</name>
<proteinExistence type="predicted"/>
<sequence>MIGKLGDVAFSGIAAWAWSLMVDESKFLKGFKIGFQKATESKNTVVFPVTHEQLVNRIKNSKHIQEEVKKQYGSSSTLSSSTPMPEPHPRKLGHFDKKEVAVPVSPPIQDSVPKGENTSMAPGSSLQPNIFQRTTATDLMIASCQIFRGVLVGWLARELYQTWAPDINRLVYGIL</sequence>
<evidence type="ECO:0000313" key="3">
    <source>
        <dbReference type="Proteomes" id="UP000001072"/>
    </source>
</evidence>
<accession>F4RBH8</accession>
<organism evidence="3">
    <name type="scientific">Melampsora larici-populina (strain 98AG31 / pathotype 3-4-7)</name>
    <name type="common">Poplar leaf rust fungus</name>
    <dbReference type="NCBI Taxonomy" id="747676"/>
    <lineage>
        <taxon>Eukaryota</taxon>
        <taxon>Fungi</taxon>
        <taxon>Dikarya</taxon>
        <taxon>Basidiomycota</taxon>
        <taxon>Pucciniomycotina</taxon>
        <taxon>Pucciniomycetes</taxon>
        <taxon>Pucciniales</taxon>
        <taxon>Melampsoraceae</taxon>
        <taxon>Melampsora</taxon>
    </lineage>
</organism>
<feature type="region of interest" description="Disordered" evidence="1">
    <location>
        <begin position="106"/>
        <end position="126"/>
    </location>
</feature>
<dbReference type="RefSeq" id="XP_007406660.1">
    <property type="nucleotide sequence ID" value="XM_007406598.1"/>
</dbReference>
<feature type="region of interest" description="Disordered" evidence="1">
    <location>
        <begin position="69"/>
        <end position="92"/>
    </location>
</feature>
<dbReference type="EMBL" id="GL883095">
    <property type="protein sequence ID" value="EGG10359.1"/>
    <property type="molecule type" value="Genomic_DNA"/>
</dbReference>
<dbReference type="Proteomes" id="UP000001072">
    <property type="component" value="Unassembled WGS sequence"/>
</dbReference>
<dbReference type="KEGG" id="mlr:MELLADRAFT_103450"/>
<keyword evidence="3" id="KW-1185">Reference proteome</keyword>
<dbReference type="VEuPathDB" id="FungiDB:MELLADRAFT_103450"/>
<evidence type="ECO:0000256" key="1">
    <source>
        <dbReference type="SAM" id="MobiDB-lite"/>
    </source>
</evidence>
<dbReference type="InParanoid" id="F4RBH8"/>
<evidence type="ECO:0000313" key="2">
    <source>
        <dbReference type="EMBL" id="EGG10359.1"/>
    </source>
</evidence>
<dbReference type="HOGENOM" id="CLU_1532920_0_0_1"/>
<gene>
    <name evidence="2" type="ORF">MELLADRAFT_103450</name>
</gene>
<dbReference type="AlphaFoldDB" id="F4RBH8"/>
<reference evidence="3" key="1">
    <citation type="journal article" date="2011" name="Proc. Natl. Acad. Sci. U.S.A.">
        <title>Obligate biotrophy features unraveled by the genomic analysis of rust fungi.</title>
        <authorList>
            <person name="Duplessis S."/>
            <person name="Cuomo C.A."/>
            <person name="Lin Y.-C."/>
            <person name="Aerts A."/>
            <person name="Tisserant E."/>
            <person name="Veneault-Fourrey C."/>
            <person name="Joly D.L."/>
            <person name="Hacquard S."/>
            <person name="Amselem J."/>
            <person name="Cantarel B.L."/>
            <person name="Chiu R."/>
            <person name="Coutinho P.M."/>
            <person name="Feau N."/>
            <person name="Field M."/>
            <person name="Frey P."/>
            <person name="Gelhaye E."/>
            <person name="Goldberg J."/>
            <person name="Grabherr M.G."/>
            <person name="Kodira C.D."/>
            <person name="Kohler A."/>
            <person name="Kuees U."/>
            <person name="Lindquist E.A."/>
            <person name="Lucas S.M."/>
            <person name="Mago R."/>
            <person name="Mauceli E."/>
            <person name="Morin E."/>
            <person name="Murat C."/>
            <person name="Pangilinan J.L."/>
            <person name="Park R."/>
            <person name="Pearson M."/>
            <person name="Quesneville H."/>
            <person name="Rouhier N."/>
            <person name="Sakthikumar S."/>
            <person name="Salamov A.A."/>
            <person name="Schmutz J."/>
            <person name="Selles B."/>
            <person name="Shapiro H."/>
            <person name="Tanguay P."/>
            <person name="Tuskan G.A."/>
            <person name="Henrissat B."/>
            <person name="Van de Peer Y."/>
            <person name="Rouze P."/>
            <person name="Ellis J.G."/>
            <person name="Dodds P.N."/>
            <person name="Schein J.E."/>
            <person name="Zhong S."/>
            <person name="Hamelin R.C."/>
            <person name="Grigoriev I.V."/>
            <person name="Szabo L.J."/>
            <person name="Martin F."/>
        </authorList>
    </citation>
    <scope>NUCLEOTIDE SEQUENCE [LARGE SCALE GENOMIC DNA]</scope>
    <source>
        <strain evidence="3">98AG31 / pathotype 3-4-7</strain>
    </source>
</reference>
<feature type="compositionally biased region" description="Polar residues" evidence="1">
    <location>
        <begin position="116"/>
        <end position="126"/>
    </location>
</feature>